<name>A0A2K3KMC1_TRIPR</name>
<evidence type="ECO:0000313" key="1">
    <source>
        <dbReference type="EMBL" id="PNX67420.1"/>
    </source>
</evidence>
<comment type="caution">
    <text evidence="1">The sequence shown here is derived from an EMBL/GenBank/DDBJ whole genome shotgun (WGS) entry which is preliminary data.</text>
</comment>
<gene>
    <name evidence="1" type="ORF">L195_g063509</name>
</gene>
<reference evidence="1 2" key="2">
    <citation type="journal article" date="2017" name="Front. Plant Sci.">
        <title>Gene Classification and Mining of Molecular Markers Useful in Red Clover (Trifolium pratense) Breeding.</title>
        <authorList>
            <person name="Istvanek J."/>
            <person name="Dluhosova J."/>
            <person name="Dluhos P."/>
            <person name="Patkova L."/>
            <person name="Nedelnik J."/>
            <person name="Repkova J."/>
        </authorList>
    </citation>
    <scope>NUCLEOTIDE SEQUENCE [LARGE SCALE GENOMIC DNA]</scope>
    <source>
        <strain evidence="2">cv. Tatra</strain>
        <tissue evidence="1">Young leaves</tissue>
    </source>
</reference>
<keyword evidence="1" id="KW-0808">Transferase</keyword>
<proteinExistence type="predicted"/>
<feature type="non-terminal residue" evidence="1">
    <location>
        <position position="67"/>
    </location>
</feature>
<evidence type="ECO:0000313" key="2">
    <source>
        <dbReference type="Proteomes" id="UP000236291"/>
    </source>
</evidence>
<accession>A0A2K3KMC1</accession>
<dbReference type="GO" id="GO:0016301">
    <property type="term" value="F:kinase activity"/>
    <property type="evidence" value="ECO:0007669"/>
    <property type="project" value="UniProtKB-KW"/>
</dbReference>
<dbReference type="EMBL" id="ASHM01209153">
    <property type="protein sequence ID" value="PNX67420.1"/>
    <property type="molecule type" value="Genomic_DNA"/>
</dbReference>
<protein>
    <submittedName>
        <fullName evidence="1">Cysteine-rich receptor-like protein kinase</fullName>
    </submittedName>
</protein>
<keyword evidence="1" id="KW-0418">Kinase</keyword>
<organism evidence="1 2">
    <name type="scientific">Trifolium pratense</name>
    <name type="common">Red clover</name>
    <dbReference type="NCBI Taxonomy" id="57577"/>
    <lineage>
        <taxon>Eukaryota</taxon>
        <taxon>Viridiplantae</taxon>
        <taxon>Streptophyta</taxon>
        <taxon>Embryophyta</taxon>
        <taxon>Tracheophyta</taxon>
        <taxon>Spermatophyta</taxon>
        <taxon>Magnoliopsida</taxon>
        <taxon>eudicotyledons</taxon>
        <taxon>Gunneridae</taxon>
        <taxon>Pentapetalae</taxon>
        <taxon>rosids</taxon>
        <taxon>fabids</taxon>
        <taxon>Fabales</taxon>
        <taxon>Fabaceae</taxon>
        <taxon>Papilionoideae</taxon>
        <taxon>50 kb inversion clade</taxon>
        <taxon>NPAAA clade</taxon>
        <taxon>Hologalegina</taxon>
        <taxon>IRL clade</taxon>
        <taxon>Trifolieae</taxon>
        <taxon>Trifolium</taxon>
    </lineage>
</organism>
<sequence>MLVDREGLWFRVLADRYGVEDGRLCEGGQRDSVWWREIVRIREGVGELGGRWFGEHVLRRVGDGSDT</sequence>
<reference evidence="1 2" key="1">
    <citation type="journal article" date="2014" name="Am. J. Bot.">
        <title>Genome assembly and annotation for red clover (Trifolium pratense; Fabaceae).</title>
        <authorList>
            <person name="Istvanek J."/>
            <person name="Jaros M."/>
            <person name="Krenek A."/>
            <person name="Repkova J."/>
        </authorList>
    </citation>
    <scope>NUCLEOTIDE SEQUENCE [LARGE SCALE GENOMIC DNA]</scope>
    <source>
        <strain evidence="2">cv. Tatra</strain>
        <tissue evidence="1">Young leaves</tissue>
    </source>
</reference>
<dbReference type="Proteomes" id="UP000236291">
    <property type="component" value="Unassembled WGS sequence"/>
</dbReference>
<keyword evidence="1" id="KW-0675">Receptor</keyword>
<dbReference type="AlphaFoldDB" id="A0A2K3KMC1"/>